<dbReference type="AlphaFoldDB" id="A0A072VQF3"/>
<organism evidence="2 4">
    <name type="scientific">Medicago truncatula</name>
    <name type="common">Barrel medic</name>
    <name type="synonym">Medicago tribuloides</name>
    <dbReference type="NCBI Taxonomy" id="3880"/>
    <lineage>
        <taxon>Eukaryota</taxon>
        <taxon>Viridiplantae</taxon>
        <taxon>Streptophyta</taxon>
        <taxon>Embryophyta</taxon>
        <taxon>Tracheophyta</taxon>
        <taxon>Spermatophyta</taxon>
        <taxon>Magnoliopsida</taxon>
        <taxon>eudicotyledons</taxon>
        <taxon>Gunneridae</taxon>
        <taxon>Pentapetalae</taxon>
        <taxon>rosids</taxon>
        <taxon>fabids</taxon>
        <taxon>Fabales</taxon>
        <taxon>Fabaceae</taxon>
        <taxon>Papilionoideae</taxon>
        <taxon>50 kb inversion clade</taxon>
        <taxon>NPAAA clade</taxon>
        <taxon>Hologalegina</taxon>
        <taxon>IRL clade</taxon>
        <taxon>Trifolieae</taxon>
        <taxon>Medicago</taxon>
    </lineage>
</organism>
<evidence type="ECO:0000256" key="1">
    <source>
        <dbReference type="SAM" id="Coils"/>
    </source>
</evidence>
<dbReference type="HOGENOM" id="CLU_1417080_0_0_1"/>
<name>A0A072VQF3_MEDTR</name>
<evidence type="ECO:0000313" key="4">
    <source>
        <dbReference type="Proteomes" id="UP000002051"/>
    </source>
</evidence>
<sequence>MDVIVKTLTHTKEEERKKKKKKKKKKTILEMKLASFFNALLSPLAFAPKLIIGGKSNIRPRERARSQIINQYHQTNLNGLTFDLLNDLKNVRDGEALVEVVNDSLDSPDLATCVARSVSACVTHSLDASLIIAPKMALNPGISDKNNISGQHLMPQPITTAYTSLTNDKHSVSTVVEKQTTNIHFEASLKSV</sequence>
<feature type="coiled-coil region" evidence="1">
    <location>
        <begin position="5"/>
        <end position="32"/>
    </location>
</feature>
<keyword evidence="1" id="KW-0175">Coiled coil</keyword>
<dbReference type="EMBL" id="CM001217">
    <property type="protein sequence ID" value="KEH44249.1"/>
    <property type="molecule type" value="Genomic_DNA"/>
</dbReference>
<keyword evidence="4" id="KW-1185">Reference proteome</keyword>
<proteinExistence type="predicted"/>
<dbReference type="EnsemblPlants" id="KEH44249">
    <property type="protein sequence ID" value="KEH44249"/>
    <property type="gene ID" value="MTR_1g111260"/>
</dbReference>
<reference evidence="2 4" key="2">
    <citation type="journal article" date="2014" name="BMC Genomics">
        <title>An improved genome release (version Mt4.0) for the model legume Medicago truncatula.</title>
        <authorList>
            <person name="Tang H."/>
            <person name="Krishnakumar V."/>
            <person name="Bidwell S."/>
            <person name="Rosen B."/>
            <person name="Chan A."/>
            <person name="Zhou S."/>
            <person name="Gentzbittel L."/>
            <person name="Childs K.L."/>
            <person name="Yandell M."/>
            <person name="Gundlach H."/>
            <person name="Mayer K.F."/>
            <person name="Schwartz D.C."/>
            <person name="Town C.D."/>
        </authorList>
    </citation>
    <scope>GENOME REANNOTATION</scope>
    <source>
        <strain evidence="2">A17</strain>
        <strain evidence="3 4">cv. Jemalong A17</strain>
    </source>
</reference>
<evidence type="ECO:0000313" key="3">
    <source>
        <dbReference type="EnsemblPlants" id="KEH44249"/>
    </source>
</evidence>
<accession>A0A072VQF3</accession>
<reference evidence="3" key="3">
    <citation type="submission" date="2015-04" db="UniProtKB">
        <authorList>
            <consortium name="EnsemblPlants"/>
        </authorList>
    </citation>
    <scope>IDENTIFICATION</scope>
    <source>
        <strain evidence="3">cv. Jemalong A17</strain>
    </source>
</reference>
<evidence type="ECO:0000313" key="2">
    <source>
        <dbReference type="EMBL" id="KEH44249.1"/>
    </source>
</evidence>
<reference evidence="2 4" key="1">
    <citation type="journal article" date="2011" name="Nature">
        <title>The Medicago genome provides insight into the evolution of rhizobial symbioses.</title>
        <authorList>
            <person name="Young N.D."/>
            <person name="Debelle F."/>
            <person name="Oldroyd G.E."/>
            <person name="Geurts R."/>
            <person name="Cannon S.B."/>
            <person name="Udvardi M.K."/>
            <person name="Benedito V.A."/>
            <person name="Mayer K.F."/>
            <person name="Gouzy J."/>
            <person name="Schoof H."/>
            <person name="Van de Peer Y."/>
            <person name="Proost S."/>
            <person name="Cook D.R."/>
            <person name="Meyers B.C."/>
            <person name="Spannagl M."/>
            <person name="Cheung F."/>
            <person name="De Mita S."/>
            <person name="Krishnakumar V."/>
            <person name="Gundlach H."/>
            <person name="Zhou S."/>
            <person name="Mudge J."/>
            <person name="Bharti A.K."/>
            <person name="Murray J.D."/>
            <person name="Naoumkina M.A."/>
            <person name="Rosen B."/>
            <person name="Silverstein K.A."/>
            <person name="Tang H."/>
            <person name="Rombauts S."/>
            <person name="Zhao P.X."/>
            <person name="Zhou P."/>
            <person name="Barbe V."/>
            <person name="Bardou P."/>
            <person name="Bechner M."/>
            <person name="Bellec A."/>
            <person name="Berger A."/>
            <person name="Berges H."/>
            <person name="Bidwell S."/>
            <person name="Bisseling T."/>
            <person name="Choisne N."/>
            <person name="Couloux A."/>
            <person name="Denny R."/>
            <person name="Deshpande S."/>
            <person name="Dai X."/>
            <person name="Doyle J.J."/>
            <person name="Dudez A.M."/>
            <person name="Farmer A.D."/>
            <person name="Fouteau S."/>
            <person name="Franken C."/>
            <person name="Gibelin C."/>
            <person name="Gish J."/>
            <person name="Goldstein S."/>
            <person name="Gonzalez A.J."/>
            <person name="Green P.J."/>
            <person name="Hallab A."/>
            <person name="Hartog M."/>
            <person name="Hua A."/>
            <person name="Humphray S.J."/>
            <person name="Jeong D.H."/>
            <person name="Jing Y."/>
            <person name="Jocker A."/>
            <person name="Kenton S.M."/>
            <person name="Kim D.J."/>
            <person name="Klee K."/>
            <person name="Lai H."/>
            <person name="Lang C."/>
            <person name="Lin S."/>
            <person name="Macmil S.L."/>
            <person name="Magdelenat G."/>
            <person name="Matthews L."/>
            <person name="McCorrison J."/>
            <person name="Monaghan E.L."/>
            <person name="Mun J.H."/>
            <person name="Najar F.Z."/>
            <person name="Nicholson C."/>
            <person name="Noirot C."/>
            <person name="O'Bleness M."/>
            <person name="Paule C.R."/>
            <person name="Poulain J."/>
            <person name="Prion F."/>
            <person name="Qin B."/>
            <person name="Qu C."/>
            <person name="Retzel E.F."/>
            <person name="Riddle C."/>
            <person name="Sallet E."/>
            <person name="Samain S."/>
            <person name="Samson N."/>
            <person name="Sanders I."/>
            <person name="Saurat O."/>
            <person name="Scarpelli C."/>
            <person name="Schiex T."/>
            <person name="Segurens B."/>
            <person name="Severin A.J."/>
            <person name="Sherrier D.J."/>
            <person name="Shi R."/>
            <person name="Sims S."/>
            <person name="Singer S.R."/>
            <person name="Sinharoy S."/>
            <person name="Sterck L."/>
            <person name="Viollet A."/>
            <person name="Wang B.B."/>
            <person name="Wang K."/>
            <person name="Wang M."/>
            <person name="Wang X."/>
            <person name="Warfsmann J."/>
            <person name="Weissenbach J."/>
            <person name="White D.D."/>
            <person name="White J.D."/>
            <person name="Wiley G.B."/>
            <person name="Wincker P."/>
            <person name="Xing Y."/>
            <person name="Yang L."/>
            <person name="Yao Z."/>
            <person name="Ying F."/>
            <person name="Zhai J."/>
            <person name="Zhou L."/>
            <person name="Zuber A."/>
            <person name="Denarie J."/>
            <person name="Dixon R.A."/>
            <person name="May G.D."/>
            <person name="Schwartz D.C."/>
            <person name="Rogers J."/>
            <person name="Quetier F."/>
            <person name="Town C.D."/>
            <person name="Roe B.A."/>
        </authorList>
    </citation>
    <scope>NUCLEOTIDE SEQUENCE [LARGE SCALE GENOMIC DNA]</scope>
    <source>
        <strain evidence="2">A17</strain>
        <strain evidence="3 4">cv. Jemalong A17</strain>
    </source>
</reference>
<dbReference type="Proteomes" id="UP000002051">
    <property type="component" value="Unassembled WGS sequence"/>
</dbReference>
<gene>
    <name evidence="2" type="ordered locus">MTR_1g111260</name>
</gene>
<protein>
    <submittedName>
        <fullName evidence="2 3">Uncharacterized protein</fullName>
    </submittedName>
</protein>